<dbReference type="GO" id="GO:0018773">
    <property type="term" value="F:acetylpyruvate hydrolase activity"/>
    <property type="evidence" value="ECO:0007669"/>
    <property type="project" value="TreeGrafter"/>
</dbReference>
<dbReference type="PANTHER" id="PTHR11820">
    <property type="entry name" value="ACYLPYRUVASE"/>
    <property type="match status" value="1"/>
</dbReference>
<evidence type="ECO:0000313" key="4">
    <source>
        <dbReference type="EMBL" id="RRC94697.1"/>
    </source>
</evidence>
<dbReference type="Pfam" id="PF01557">
    <property type="entry name" value="FAA_hydrolase"/>
    <property type="match status" value="1"/>
</dbReference>
<comment type="caution">
    <text evidence="4">The sequence shown here is derived from an EMBL/GenBank/DDBJ whole genome shotgun (WGS) entry which is preliminary data.</text>
</comment>
<feature type="domain" description="Rv2993c-like N-terminal" evidence="3">
    <location>
        <begin position="1"/>
        <end position="54"/>
    </location>
</feature>
<dbReference type="GO" id="GO:0016853">
    <property type="term" value="F:isomerase activity"/>
    <property type="evidence" value="ECO:0007669"/>
    <property type="project" value="UniProtKB-ARBA"/>
</dbReference>
<dbReference type="EMBL" id="RQZF01000011">
    <property type="protein sequence ID" value="RRC94697.1"/>
    <property type="molecule type" value="Genomic_DNA"/>
</dbReference>
<dbReference type="SUPFAM" id="SSF56529">
    <property type="entry name" value="FAH"/>
    <property type="match status" value="1"/>
</dbReference>
<dbReference type="OrthoDB" id="9805307at2"/>
<dbReference type="AlphaFoldDB" id="A0A3P1SCK8"/>
<dbReference type="FunFam" id="3.90.850.10:FF:000002">
    <property type="entry name" value="2-hydroxyhepta-2,4-diene-1,7-dioate isomerase"/>
    <property type="match status" value="1"/>
</dbReference>
<dbReference type="GO" id="GO:0019752">
    <property type="term" value="P:carboxylic acid metabolic process"/>
    <property type="evidence" value="ECO:0007669"/>
    <property type="project" value="UniProtKB-ARBA"/>
</dbReference>
<reference evidence="4 5" key="1">
    <citation type="submission" date="2018-11" db="EMBL/GenBank/DDBJ databases">
        <title>Genomes From Bacteria Associated with the Canine Oral Cavity: a Test Case for Automated Genome-Based Taxonomic Assignment.</title>
        <authorList>
            <person name="Coil D.A."/>
            <person name="Jospin G."/>
            <person name="Darling A.E."/>
            <person name="Wallis C."/>
            <person name="Davis I.J."/>
            <person name="Harris S."/>
            <person name="Eisen J.A."/>
            <person name="Holcombe L.J."/>
            <person name="O'Flynn C."/>
        </authorList>
    </citation>
    <scope>NUCLEOTIDE SEQUENCE [LARGE SCALE GENOMIC DNA]</scope>
    <source>
        <strain evidence="4 5">OH770</strain>
    </source>
</reference>
<organism evidence="4 5">
    <name type="scientific">Schaalia canis</name>
    <dbReference type="NCBI Taxonomy" id="100469"/>
    <lineage>
        <taxon>Bacteria</taxon>
        <taxon>Bacillati</taxon>
        <taxon>Actinomycetota</taxon>
        <taxon>Actinomycetes</taxon>
        <taxon>Actinomycetales</taxon>
        <taxon>Actinomycetaceae</taxon>
        <taxon>Schaalia</taxon>
    </lineage>
</organism>
<dbReference type="InterPro" id="IPR011234">
    <property type="entry name" value="Fumarylacetoacetase-like_C"/>
</dbReference>
<dbReference type="GO" id="GO:0046872">
    <property type="term" value="F:metal ion binding"/>
    <property type="evidence" value="ECO:0007669"/>
    <property type="project" value="UniProtKB-KW"/>
</dbReference>
<gene>
    <name evidence="4" type="ORF">EII11_09045</name>
</gene>
<name>A0A3P1SCK8_9ACTO</name>
<accession>A0A3P1SCK8</accession>
<evidence type="ECO:0000256" key="1">
    <source>
        <dbReference type="ARBA" id="ARBA00022723"/>
    </source>
</evidence>
<protein>
    <submittedName>
        <fullName evidence="4">DUF2437 domain-containing protein</fullName>
    </submittedName>
</protein>
<dbReference type="RefSeq" id="WP_124871822.1">
    <property type="nucleotide sequence ID" value="NZ_RQZF01000011.1"/>
</dbReference>
<feature type="domain" description="Fumarylacetoacetase-like C-terminal" evidence="2">
    <location>
        <begin position="59"/>
        <end position="256"/>
    </location>
</feature>
<dbReference type="Pfam" id="PF10370">
    <property type="entry name" value="Rv2993c-like_N"/>
    <property type="match status" value="1"/>
</dbReference>
<keyword evidence="1" id="KW-0479">Metal-binding</keyword>
<evidence type="ECO:0000259" key="2">
    <source>
        <dbReference type="Pfam" id="PF01557"/>
    </source>
</evidence>
<dbReference type="PANTHER" id="PTHR11820:SF7">
    <property type="entry name" value="ACYLPYRUVASE FAHD1, MITOCHONDRIAL"/>
    <property type="match status" value="1"/>
</dbReference>
<keyword evidence="5" id="KW-1185">Reference proteome</keyword>
<dbReference type="InterPro" id="IPR036663">
    <property type="entry name" value="Fumarylacetoacetase_C_sf"/>
</dbReference>
<dbReference type="InterPro" id="IPR018833">
    <property type="entry name" value="Rv2993c-like_N"/>
</dbReference>
<dbReference type="Proteomes" id="UP000280444">
    <property type="component" value="Unassembled WGS sequence"/>
</dbReference>
<evidence type="ECO:0000313" key="5">
    <source>
        <dbReference type="Proteomes" id="UP000280444"/>
    </source>
</evidence>
<evidence type="ECO:0000259" key="3">
    <source>
        <dbReference type="Pfam" id="PF10370"/>
    </source>
</evidence>
<sequence>MRILRFVEHGQARWGACEEGATMIRTLAADPMVSGIMYLSEEEVPLTGVKLCAPVEPRTVIGIGRNYAEHAREMGGDVPDEPVVFLVPPGAIIGPEEAIVLPQWSQEVHYEAELAVVIGKTASRVSVEDAHEAIFGYTCVNDVSARDAQRSDHQWARAKGFDTSTPIGPWIVTADSVDPANLRIQAYVNGECRQDGRTSDMLRSVDELVSYLSHGFTLHPGDVIMTGTPAGVGKLVDGDQVEVRLEGIGTLSNPVQCEII</sequence>
<dbReference type="Gene3D" id="3.90.850.10">
    <property type="entry name" value="Fumarylacetoacetase-like, C-terminal domain"/>
    <property type="match status" value="1"/>
</dbReference>
<proteinExistence type="predicted"/>